<keyword evidence="1" id="KW-0732">Signal</keyword>
<feature type="signal peptide" evidence="1">
    <location>
        <begin position="1"/>
        <end position="22"/>
    </location>
</feature>
<sequence length="474" mass="52672">MRIFSVSVLVVVLLSNVGHATCYRLIPADYETEIPSLADHPKRLLRKYDADEERVIGAGTISGLVNKIASKLTEKLVKFNKYDDQLAAKLKLDVHSVDDILKSSKKLEKVTVAVKQANSNNRIKKASVIGTLTAGYGDDALTKALVTAEQQAKQQGLPGSVQQLRSLRNDQLTRWKNAGNSADDVFKLLNVGDDSRMLLVLDDYVKLVSPKNSDTSSILFNTLMTGFRKRDDKIGALLYAAKKNPDTMEKALQLETSLVSKWAHEGQLPGNVFQWLKLHDDVNYAFSADNFKTFAKYVDDFKPTDKTSALELYTNSFKGDDVAKYLVSLSAMDDRSIRNAAKNLQKEQLLGWKNSGKSVDDVFEIFKISLKESPAIISSKLDALEEFIKLTGGEKNLIKTLTAKFGGNRNLAGILQTASTTTQTTSLQKKQFALWVTNKVTPENFVSSLYKNGVNTPMEKTIENKFTQFYLKSG</sequence>
<protein>
    <submittedName>
        <fullName evidence="2">RxLR effector protein</fullName>
    </submittedName>
</protein>
<accession>A0A225WKP6</accession>
<evidence type="ECO:0000256" key="1">
    <source>
        <dbReference type="SAM" id="SignalP"/>
    </source>
</evidence>
<evidence type="ECO:0000313" key="2">
    <source>
        <dbReference type="EMBL" id="OWZ17420.1"/>
    </source>
</evidence>
<proteinExistence type="predicted"/>
<gene>
    <name evidence="2" type="ORF">PHMEG_0008636</name>
</gene>
<keyword evidence="3" id="KW-1185">Reference proteome</keyword>
<dbReference type="OrthoDB" id="126417at2759"/>
<dbReference type="AlphaFoldDB" id="A0A225WKP6"/>
<dbReference type="Proteomes" id="UP000198211">
    <property type="component" value="Unassembled WGS sequence"/>
</dbReference>
<feature type="chain" id="PRO_5013166654" evidence="1">
    <location>
        <begin position="23"/>
        <end position="474"/>
    </location>
</feature>
<name>A0A225WKP6_9STRA</name>
<comment type="caution">
    <text evidence="2">The sequence shown here is derived from an EMBL/GenBank/DDBJ whole genome shotgun (WGS) entry which is preliminary data.</text>
</comment>
<dbReference type="EMBL" id="NBNE01000755">
    <property type="protein sequence ID" value="OWZ17420.1"/>
    <property type="molecule type" value="Genomic_DNA"/>
</dbReference>
<organism evidence="2 3">
    <name type="scientific">Phytophthora megakarya</name>
    <dbReference type="NCBI Taxonomy" id="4795"/>
    <lineage>
        <taxon>Eukaryota</taxon>
        <taxon>Sar</taxon>
        <taxon>Stramenopiles</taxon>
        <taxon>Oomycota</taxon>
        <taxon>Peronosporomycetes</taxon>
        <taxon>Peronosporales</taxon>
        <taxon>Peronosporaceae</taxon>
        <taxon>Phytophthora</taxon>
    </lineage>
</organism>
<reference evidence="3" key="1">
    <citation type="submission" date="2017-03" db="EMBL/GenBank/DDBJ databases">
        <title>Phytopthora megakarya and P. palmivora, two closely related causual agents of cacao black pod achieved similar genome size and gene model numbers by different mechanisms.</title>
        <authorList>
            <person name="Ali S."/>
            <person name="Shao J."/>
            <person name="Larry D.J."/>
            <person name="Kronmiller B."/>
            <person name="Shen D."/>
            <person name="Strem M.D."/>
            <person name="Melnick R.L."/>
            <person name="Guiltinan M.J."/>
            <person name="Tyler B.M."/>
            <person name="Meinhardt L.W."/>
            <person name="Bailey B.A."/>
        </authorList>
    </citation>
    <scope>NUCLEOTIDE SEQUENCE [LARGE SCALE GENOMIC DNA]</scope>
    <source>
        <strain evidence="3">zdho120</strain>
    </source>
</reference>
<evidence type="ECO:0000313" key="3">
    <source>
        <dbReference type="Proteomes" id="UP000198211"/>
    </source>
</evidence>